<gene>
    <name evidence="1" type="ORF">VNO80_04934</name>
</gene>
<comment type="caution">
    <text evidence="1">The sequence shown here is derived from an EMBL/GenBank/DDBJ whole genome shotgun (WGS) entry which is preliminary data.</text>
</comment>
<evidence type="ECO:0000313" key="1">
    <source>
        <dbReference type="EMBL" id="KAK7379473.1"/>
    </source>
</evidence>
<dbReference type="EMBL" id="JAYMYR010000002">
    <property type="protein sequence ID" value="KAK7379473.1"/>
    <property type="molecule type" value="Genomic_DNA"/>
</dbReference>
<sequence>MEKTGQLLPRNLEELESYINENHASYWTSSTLGPAQTFILLGLEGLWGLLPVIKPVTPGVGDGAGLSLLVDPLLIFLDDSDRVEIRGNGERVLETSEPSRPDLGGRDFSDVGEGVGHQKLYDCATLLPILLPMLTLNFSQHKLRKTYI</sequence>
<name>A0AAN9RRZ6_PHACN</name>
<keyword evidence="2" id="KW-1185">Reference proteome</keyword>
<accession>A0AAN9RRZ6</accession>
<dbReference type="Proteomes" id="UP001374584">
    <property type="component" value="Unassembled WGS sequence"/>
</dbReference>
<dbReference type="AlphaFoldDB" id="A0AAN9RRZ6"/>
<proteinExistence type="predicted"/>
<protein>
    <submittedName>
        <fullName evidence="1">Uncharacterized protein</fullName>
    </submittedName>
</protein>
<reference evidence="1 2" key="1">
    <citation type="submission" date="2024-01" db="EMBL/GenBank/DDBJ databases">
        <title>The genomes of 5 underutilized Papilionoideae crops provide insights into root nodulation and disease resistanc.</title>
        <authorList>
            <person name="Jiang F."/>
        </authorList>
    </citation>
    <scope>NUCLEOTIDE SEQUENCE [LARGE SCALE GENOMIC DNA]</scope>
    <source>
        <strain evidence="1">JINMINGXINNONG_FW02</strain>
        <tissue evidence="1">Leaves</tissue>
    </source>
</reference>
<evidence type="ECO:0000313" key="2">
    <source>
        <dbReference type="Proteomes" id="UP001374584"/>
    </source>
</evidence>
<organism evidence="1 2">
    <name type="scientific">Phaseolus coccineus</name>
    <name type="common">Scarlet runner bean</name>
    <name type="synonym">Phaseolus multiflorus</name>
    <dbReference type="NCBI Taxonomy" id="3886"/>
    <lineage>
        <taxon>Eukaryota</taxon>
        <taxon>Viridiplantae</taxon>
        <taxon>Streptophyta</taxon>
        <taxon>Embryophyta</taxon>
        <taxon>Tracheophyta</taxon>
        <taxon>Spermatophyta</taxon>
        <taxon>Magnoliopsida</taxon>
        <taxon>eudicotyledons</taxon>
        <taxon>Gunneridae</taxon>
        <taxon>Pentapetalae</taxon>
        <taxon>rosids</taxon>
        <taxon>fabids</taxon>
        <taxon>Fabales</taxon>
        <taxon>Fabaceae</taxon>
        <taxon>Papilionoideae</taxon>
        <taxon>50 kb inversion clade</taxon>
        <taxon>NPAAA clade</taxon>
        <taxon>indigoferoid/millettioid clade</taxon>
        <taxon>Phaseoleae</taxon>
        <taxon>Phaseolus</taxon>
    </lineage>
</organism>